<sequence length="2069" mass="228393">MKGNIATAGNILKAETLTQVPCENIVNHENDVSMPSRRCVVVGGTTLAVFCAGQIQAAGHIIQAVLATDIVLKTWAAQQGIVCVDSVDALQQQITLHPIDWLFSIVNPIILPESLIEQMRGGAFNYHDSPLPRYAGSHATSWALLAGETDYAISWHCIEEGVDTGDIAVQWPVSIEEHDNAFSLNLKCYQAAQRGFIELLKDLGHGTLVTYPQDLSQRCFYALSHRPDFGGYLCWKQSGEALSALVRALDFGENYSNPLGCPKLLLMQGTVQISWLEQLNRCSEGTPGTLIAVEEDVWQVTTGSEDVRIGGFATLEGKLLSARELADISELSPGKQLPLLSPQQAHNIRNTLEVLASSESFWYERLTSLQPIQLPFKTTRQQIKPRWVMSAWLPALPKSNNEEDPLRMLLQTFVIYLARLIHQTKFQLGWYVDEAKDEAGILAGLAPVVPMVVEVEFDRPWRAVADGIDDELAQLAQHSTFSRDLVSRFPSLQAIPVLTTHQPWQIAVAVIKDDRQCDQEVSGELLTLQINMQGGFRWIYDSNRLSADVVQRMSEHLQVLASSKNIGNETPIWQLNLLPEAERTLLLEIWNATEIAYPDPLCIHQLFEQQVEKTPYATALVHQEQTLNYAELNTRANRLAHQLIALGVVPDQRVAICVARSPAMVVALLAVLKAGGAYVPLDSTYPGERLAYMLNDTVPAVVLADATGWAALGEEALAGLTVLDPNTLPDQSDSNPQIPALTPQHLAYVIYTSGSTGQPKGVMVEHQAIYQRYLGVNETYAVTAQDRVLQFATFAFDVSVEELFSSLCNGATLVMRDDSWLASVSQFIALTRQQGITVIFLPTLFWSELAARDSGLPLPDCLRLIIIGSEAVKKNAIQDWFAHETHRPRLLNCYGPTENTVTVTYKEVLSPADDRSIGQPLKNTCVYLLDPYGQPVPLGGIGEMYIGGVGVARGYLNRSELSAERFMSDPFNPVSNARMYRSGDLARYLPDGDLEFLGRNDHQVKIRGFRVELGEIETRLVEYPAVQEAVVLALDDGQSKRLVAYVAAEALEGLAACLREHLSAILPDYMVPAAFVRLDTFPQTPNGKLDRRALPAPGEEAFARQFYEAPQGETEIALAAIWCEVLGIEQISQRDNFFALGGHSLLAVRMMNRIAAFGVELPLTTLFKSPTLAAFAEAIGAQFGEQNDGLPAILPISREGELPLSFAQQRLWFLAQLEGVSETYHIPMALCLRGQLDIDAWQQALNRLFARHEALRSVFITIEGQPQVKLLPAEWGLPMSKHDLRKVLDADKQLERLRVQATETPFDLAGGPLIRAGLIQRADDDYVFLLIQHHIVSDGWSAGVLIRELSALYTAFSAGLPDPLLPLTVQYPDYAAWQRQWLSADRVQIQSDYWRTILADAPVLLDLPTDRLRPSEQSFAGHVIPINLDEKLTASLKYLSEQQGITLFMTLLSAWATVLSRLSGQDDVVIGTPSAGRNRQEVESLIGFFVNTLALRIDLSGAPNVAELLARVRQTALAAQEHQDLPFEQVVEIVQPPRRLAHTPLFQVMFAWQNNQYTDWKLPGLAVSSADQVFDTVKFDLELSLFEEDGRVVGALNYATALFEQSTIERHVGYLHMVLQAMVANPQQPVGEIDILSPAERRLLLETWNATETTYPHQLCIHQLFEQQAEKTPEATAIIYGEQILNYAELNARANGLARQLIAQGVYPDDPVAIQLERSIELVVAQLALLKAGAVYVPIDPRLPDERKSGLISDCSARLLITDRQADIPADLAVPLFWLTDETGTIREEDGLNPDLACSSSGAAYVMYTSGSTGTPKGVVVPHRAVIRLVINNGYAEIGQDDRVAFTANPAFDASTFEIWAPLLNGGTLVVIDQTTLLTPPDFVRALDTYRITVLWLSIGLFNRLAEALSPVLPQIKMLITGGEPLDPYVIAQVLRNGPPQQLLQAYGPTEGTTFATTYRISALAQGTAQIPIGRPIANTRLYLLDAYGQPVPLGATGEIYVGGEGIACGYLNRPGLTAERFLIDPFSDASDARMYRTGDLARYLPDGNLVFVGRNDQQVKIRGFRIEP</sequence>
<keyword evidence="4" id="KW-0597">Phosphoprotein</keyword>
<dbReference type="CDD" id="cd08700">
    <property type="entry name" value="FMT_C_OzmH_like"/>
    <property type="match status" value="1"/>
</dbReference>
<dbReference type="Gene3D" id="3.30.300.30">
    <property type="match status" value="1"/>
</dbReference>
<dbReference type="FunFam" id="3.30.300.30:FF:000010">
    <property type="entry name" value="Enterobactin synthetase component F"/>
    <property type="match status" value="1"/>
</dbReference>
<dbReference type="Gene3D" id="1.10.1200.10">
    <property type="entry name" value="ACP-like"/>
    <property type="match status" value="1"/>
</dbReference>
<feature type="domain" description="Carrier" evidence="5">
    <location>
        <begin position="1109"/>
        <end position="1183"/>
    </location>
</feature>
<dbReference type="InterPro" id="IPR036736">
    <property type="entry name" value="ACP-like_sf"/>
</dbReference>
<dbReference type="FunFam" id="2.30.38.10:FF:000001">
    <property type="entry name" value="Non-ribosomal peptide synthetase PvdI"/>
    <property type="match status" value="2"/>
</dbReference>
<comment type="caution">
    <text evidence="6">The sequence shown here is derived from an EMBL/GenBank/DDBJ whole genome shotgun (WGS) entry which is preliminary data.</text>
</comment>
<dbReference type="NCBIfam" id="TIGR01733">
    <property type="entry name" value="AA-adenyl-dom"/>
    <property type="match status" value="2"/>
</dbReference>
<dbReference type="FunFam" id="3.40.50.12780:FF:000012">
    <property type="entry name" value="Non-ribosomal peptide synthetase"/>
    <property type="match status" value="2"/>
</dbReference>
<evidence type="ECO:0000256" key="3">
    <source>
        <dbReference type="ARBA" id="ARBA00022450"/>
    </source>
</evidence>
<comment type="cofactor">
    <cofactor evidence="1">
        <name>pantetheine 4'-phosphate</name>
        <dbReference type="ChEBI" id="CHEBI:47942"/>
    </cofactor>
</comment>
<dbReference type="GO" id="GO:0043041">
    <property type="term" value="P:amino acid activation for nonribosomal peptide biosynthetic process"/>
    <property type="evidence" value="ECO:0007669"/>
    <property type="project" value="TreeGrafter"/>
</dbReference>
<dbReference type="InterPro" id="IPR020806">
    <property type="entry name" value="PKS_PP-bd"/>
</dbReference>
<comment type="similarity">
    <text evidence="2">Belongs to the ATP-dependent AMP-binding enzyme family.</text>
</comment>
<keyword evidence="7" id="KW-1185">Reference proteome</keyword>
<dbReference type="GO" id="GO:0005737">
    <property type="term" value="C:cytoplasm"/>
    <property type="evidence" value="ECO:0007669"/>
    <property type="project" value="TreeGrafter"/>
</dbReference>
<dbReference type="Pfam" id="PF00550">
    <property type="entry name" value="PP-binding"/>
    <property type="match status" value="1"/>
</dbReference>
<dbReference type="InterPro" id="IPR036477">
    <property type="entry name" value="Formyl_transf_N_sf"/>
</dbReference>
<dbReference type="InterPro" id="IPR000873">
    <property type="entry name" value="AMP-dep_synth/lig_dom"/>
</dbReference>
<dbReference type="GO" id="GO:0044550">
    <property type="term" value="P:secondary metabolite biosynthetic process"/>
    <property type="evidence" value="ECO:0007669"/>
    <property type="project" value="UniProtKB-ARBA"/>
</dbReference>
<dbReference type="InterPro" id="IPR010071">
    <property type="entry name" value="AA_adenyl_dom"/>
</dbReference>
<dbReference type="PANTHER" id="PTHR45527:SF1">
    <property type="entry name" value="FATTY ACID SYNTHASE"/>
    <property type="match status" value="1"/>
</dbReference>
<dbReference type="Gene3D" id="3.30.559.30">
    <property type="entry name" value="Nonribosomal peptide synthetase, condensation domain"/>
    <property type="match status" value="2"/>
</dbReference>
<accession>U7QQU4</accession>
<dbReference type="GO" id="GO:0003824">
    <property type="term" value="F:catalytic activity"/>
    <property type="evidence" value="ECO:0007669"/>
    <property type="project" value="InterPro"/>
</dbReference>
<dbReference type="CDD" id="cd05930">
    <property type="entry name" value="A_NRPS"/>
    <property type="match status" value="1"/>
</dbReference>
<evidence type="ECO:0000256" key="4">
    <source>
        <dbReference type="ARBA" id="ARBA00022553"/>
    </source>
</evidence>
<evidence type="ECO:0000256" key="1">
    <source>
        <dbReference type="ARBA" id="ARBA00001957"/>
    </source>
</evidence>
<keyword evidence="3" id="KW-0596">Phosphopantetheine</keyword>
<dbReference type="FunFam" id="3.40.50.980:FF:000001">
    <property type="entry name" value="Non-ribosomal peptide synthetase"/>
    <property type="match status" value="2"/>
</dbReference>
<dbReference type="Pfam" id="PF00668">
    <property type="entry name" value="Condensation"/>
    <property type="match status" value="1"/>
</dbReference>
<dbReference type="Gene3D" id="2.30.38.10">
    <property type="entry name" value="Luciferase, Domain 3"/>
    <property type="match status" value="2"/>
</dbReference>
<dbReference type="Gene3D" id="3.40.50.980">
    <property type="match status" value="4"/>
</dbReference>
<feature type="non-terminal residue" evidence="6">
    <location>
        <position position="2069"/>
    </location>
</feature>
<dbReference type="PANTHER" id="PTHR45527">
    <property type="entry name" value="NONRIBOSOMAL PEPTIDE SYNTHETASE"/>
    <property type="match status" value="1"/>
</dbReference>
<proteinExistence type="inferred from homology"/>
<dbReference type="InterPro" id="IPR020845">
    <property type="entry name" value="AMP-binding_CS"/>
</dbReference>
<protein>
    <recommendedName>
        <fullName evidence="5">Carrier domain-containing protein</fullName>
    </recommendedName>
</protein>
<dbReference type="EMBL" id="AXDT01000377">
    <property type="protein sequence ID" value="ERT10339.1"/>
    <property type="molecule type" value="Genomic_DNA"/>
</dbReference>
<dbReference type="SMART" id="SM00823">
    <property type="entry name" value="PKS_PP"/>
    <property type="match status" value="1"/>
</dbReference>
<dbReference type="SUPFAM" id="SSF56801">
    <property type="entry name" value="Acetyl-CoA synthetase-like"/>
    <property type="match status" value="2"/>
</dbReference>
<dbReference type="Pfam" id="PF00501">
    <property type="entry name" value="AMP-binding"/>
    <property type="match status" value="2"/>
</dbReference>
<reference evidence="6 7" key="1">
    <citation type="submission" date="2013-10" db="EMBL/GenBank/DDBJ databases">
        <title>Whole Genome Shotgun Sequence of Photorhabdus temperata J3.</title>
        <authorList>
            <person name="Park G.-S."/>
            <person name="Hong S.-J."/>
            <person name="Shin J.-H."/>
        </authorList>
    </citation>
    <scope>NUCLEOTIDE SEQUENCE [LARGE SCALE GENOMIC DNA]</scope>
    <source>
        <strain evidence="6 7">J3</strain>
    </source>
</reference>
<dbReference type="PROSITE" id="PS50075">
    <property type="entry name" value="CARRIER"/>
    <property type="match status" value="1"/>
</dbReference>
<dbReference type="Gene3D" id="3.30.559.10">
    <property type="entry name" value="Chloramphenicol acetyltransferase-like domain"/>
    <property type="match status" value="1"/>
</dbReference>
<dbReference type="Pfam" id="PF00551">
    <property type="entry name" value="Formyl_trans_N"/>
    <property type="match status" value="1"/>
</dbReference>
<gene>
    <name evidence="6" type="ORF">O185_25480</name>
</gene>
<dbReference type="InterPro" id="IPR002376">
    <property type="entry name" value="Formyl_transf_N"/>
</dbReference>
<dbReference type="CDD" id="cd08649">
    <property type="entry name" value="FMT_core_NRPS_like"/>
    <property type="match status" value="1"/>
</dbReference>
<dbReference type="RefSeq" id="WP_023046587.1">
    <property type="nucleotide sequence ID" value="NZ_AXDT01000377.1"/>
</dbReference>
<dbReference type="SUPFAM" id="SSF53328">
    <property type="entry name" value="Formyltransferase"/>
    <property type="match status" value="1"/>
</dbReference>
<dbReference type="CDD" id="cd12117">
    <property type="entry name" value="A_NRPS_Srf_like"/>
    <property type="match status" value="1"/>
</dbReference>
<dbReference type="SUPFAM" id="SSF47336">
    <property type="entry name" value="ACP-like"/>
    <property type="match status" value="1"/>
</dbReference>
<dbReference type="SUPFAM" id="SSF52777">
    <property type="entry name" value="CoA-dependent acyltransferases"/>
    <property type="match status" value="3"/>
</dbReference>
<dbReference type="InterPro" id="IPR001242">
    <property type="entry name" value="Condensation_dom"/>
</dbReference>
<dbReference type="InterPro" id="IPR025110">
    <property type="entry name" value="AMP-bd_C"/>
</dbReference>
<dbReference type="InterPro" id="IPR045851">
    <property type="entry name" value="AMP-bd_C_sf"/>
</dbReference>
<dbReference type="FunFam" id="1.10.1200.10:FF:000005">
    <property type="entry name" value="Nonribosomal peptide synthetase 1"/>
    <property type="match status" value="1"/>
</dbReference>
<dbReference type="InterPro" id="IPR009081">
    <property type="entry name" value="PP-bd_ACP"/>
</dbReference>
<dbReference type="Gene3D" id="3.40.50.12230">
    <property type="match status" value="1"/>
</dbReference>
<dbReference type="CDD" id="cd19531">
    <property type="entry name" value="LCL_NRPS-like"/>
    <property type="match status" value="1"/>
</dbReference>
<name>U7QQU4_PHOTE</name>
<organism evidence="6 7">
    <name type="scientific">Photorhabdus temperata J3</name>
    <dbReference type="NCBI Taxonomy" id="1389415"/>
    <lineage>
        <taxon>Bacteria</taxon>
        <taxon>Pseudomonadati</taxon>
        <taxon>Pseudomonadota</taxon>
        <taxon>Gammaproteobacteria</taxon>
        <taxon>Enterobacterales</taxon>
        <taxon>Morganellaceae</taxon>
        <taxon>Photorhabdus</taxon>
    </lineage>
</organism>
<dbReference type="InterPro" id="IPR023213">
    <property type="entry name" value="CAT-like_dom_sf"/>
</dbReference>
<dbReference type="GO" id="GO:0031177">
    <property type="term" value="F:phosphopantetheine binding"/>
    <property type="evidence" value="ECO:0007669"/>
    <property type="project" value="InterPro"/>
</dbReference>
<evidence type="ECO:0000256" key="2">
    <source>
        <dbReference type="ARBA" id="ARBA00006432"/>
    </source>
</evidence>
<dbReference type="PROSITE" id="PS00455">
    <property type="entry name" value="AMP_BINDING"/>
    <property type="match status" value="2"/>
</dbReference>
<dbReference type="Proteomes" id="UP000017133">
    <property type="component" value="Unassembled WGS sequence"/>
</dbReference>
<evidence type="ECO:0000313" key="6">
    <source>
        <dbReference type="EMBL" id="ERT10339.1"/>
    </source>
</evidence>
<dbReference type="Pfam" id="PF13193">
    <property type="entry name" value="AMP-binding_C"/>
    <property type="match status" value="1"/>
</dbReference>
<evidence type="ECO:0000313" key="7">
    <source>
        <dbReference type="Proteomes" id="UP000017133"/>
    </source>
</evidence>
<evidence type="ECO:0000259" key="5">
    <source>
        <dbReference type="PROSITE" id="PS50075"/>
    </source>
</evidence>